<organism evidence="1 2">
    <name type="scientific">Cecembia lonarensis (strain CCUG 58316 / KCTC 22772 / LW9)</name>
    <dbReference type="NCBI Taxonomy" id="1225176"/>
    <lineage>
        <taxon>Bacteria</taxon>
        <taxon>Pseudomonadati</taxon>
        <taxon>Bacteroidota</taxon>
        <taxon>Cytophagia</taxon>
        <taxon>Cytophagales</taxon>
        <taxon>Cyclobacteriaceae</taxon>
        <taxon>Cecembia</taxon>
    </lineage>
</organism>
<dbReference type="AlphaFoldDB" id="K1KT20"/>
<comment type="caution">
    <text evidence="1">The sequence shown here is derived from an EMBL/GenBank/DDBJ whole genome shotgun (WGS) entry which is preliminary data.</text>
</comment>
<dbReference type="Proteomes" id="UP000004478">
    <property type="component" value="Unassembled WGS sequence"/>
</dbReference>
<reference evidence="1 2" key="1">
    <citation type="journal article" date="2012" name="J. Bacteriol.">
        <title>Draft Genome Sequence of Cecembia lonarensis Strain LW9T, Isolated from Lonar Lake, a Haloalkaline Lake in India.</title>
        <authorList>
            <person name="Shivaji S."/>
            <person name="Ara S."/>
            <person name="Singh A."/>
            <person name="Pinnaka A.K."/>
        </authorList>
    </citation>
    <scope>NUCLEOTIDE SEQUENCE [LARGE SCALE GENOMIC DNA]</scope>
    <source>
        <strain evidence="1 2">LW9</strain>
    </source>
</reference>
<sequence length="92" mass="10565">MISPYVHIKTVIGDLGFEQGFNNPIFSRECKRIFKTPSQYQPVEAGKYYSQGHEQAGYWKTERIELTETDPDFFPCQSIKGKKGPAVCIFIQ</sequence>
<evidence type="ECO:0000313" key="1">
    <source>
        <dbReference type="EMBL" id="EKB47290.1"/>
    </source>
</evidence>
<gene>
    <name evidence="1" type="ORF">B879_04106</name>
</gene>
<protein>
    <submittedName>
        <fullName evidence="1">Uncharacterized protein</fullName>
    </submittedName>
</protein>
<keyword evidence="2" id="KW-1185">Reference proteome</keyword>
<name>K1KT20_CECL9</name>
<proteinExistence type="predicted"/>
<dbReference type="EMBL" id="AMGM01000157">
    <property type="protein sequence ID" value="EKB47290.1"/>
    <property type="molecule type" value="Genomic_DNA"/>
</dbReference>
<evidence type="ECO:0000313" key="2">
    <source>
        <dbReference type="Proteomes" id="UP000004478"/>
    </source>
</evidence>
<accession>K1KT20</accession>